<feature type="domain" description="Methyltransferase small" evidence="6">
    <location>
        <begin position="108"/>
        <end position="190"/>
    </location>
</feature>
<feature type="binding site" evidence="5">
    <location>
        <begin position="183"/>
        <end position="186"/>
    </location>
    <ligand>
        <name>substrate</name>
    </ligand>
</feature>
<feature type="binding site" evidence="5">
    <location>
        <position position="169"/>
    </location>
    <ligand>
        <name>S-adenosyl-L-methionine</name>
        <dbReference type="ChEBI" id="CHEBI:59789"/>
    </ligand>
</feature>
<dbReference type="OrthoDB" id="9800643at2"/>
<dbReference type="EMBL" id="REFJ01000003">
    <property type="protein sequence ID" value="RMA79958.1"/>
    <property type="molecule type" value="Genomic_DNA"/>
</dbReference>
<dbReference type="EC" id="2.1.1.297" evidence="5"/>
<comment type="caution">
    <text evidence="8">The sequence shown here is derived from an EMBL/GenBank/DDBJ whole genome shotgun (WGS) entry which is preliminary data.</text>
</comment>
<dbReference type="InterPro" id="IPR040758">
    <property type="entry name" value="PrmC_N"/>
</dbReference>
<keyword evidence="3 5" id="KW-0949">S-adenosyl-L-methionine</keyword>
<reference evidence="8 9" key="1">
    <citation type="submission" date="2018-10" db="EMBL/GenBank/DDBJ databases">
        <title>Genomic Encyclopedia of Type Strains, Phase IV (KMG-IV): sequencing the most valuable type-strain genomes for metagenomic binning, comparative biology and taxonomic classification.</title>
        <authorList>
            <person name="Goeker M."/>
        </authorList>
    </citation>
    <scope>NUCLEOTIDE SEQUENCE [LARGE SCALE GENOMIC DNA]</scope>
    <source>
        <strain evidence="8 9">DSM 25080</strain>
    </source>
</reference>
<dbReference type="CDD" id="cd02440">
    <property type="entry name" value="AdoMet_MTases"/>
    <property type="match status" value="1"/>
</dbReference>
<organism evidence="8 9">
    <name type="scientific">Umboniibacter marinipuniceus</name>
    <dbReference type="NCBI Taxonomy" id="569599"/>
    <lineage>
        <taxon>Bacteria</taxon>
        <taxon>Pseudomonadati</taxon>
        <taxon>Pseudomonadota</taxon>
        <taxon>Gammaproteobacteria</taxon>
        <taxon>Cellvibrionales</taxon>
        <taxon>Cellvibrionaceae</taxon>
        <taxon>Umboniibacter</taxon>
    </lineage>
</organism>
<evidence type="ECO:0000256" key="1">
    <source>
        <dbReference type="ARBA" id="ARBA00022603"/>
    </source>
</evidence>
<protein>
    <recommendedName>
        <fullName evidence="5">Release factor glutamine methyltransferase</fullName>
        <shortName evidence="5">RF MTase</shortName>
        <ecNumber evidence="5">2.1.1.297</ecNumber>
    </recommendedName>
    <alternativeName>
        <fullName evidence="5">N5-glutamine methyltransferase PrmC</fullName>
    </alternativeName>
    <alternativeName>
        <fullName evidence="5">Protein-(glutamine-N5) MTase PrmC</fullName>
    </alternativeName>
    <alternativeName>
        <fullName evidence="5">Protein-glutamine N-methyltransferase PrmC</fullName>
    </alternativeName>
</protein>
<dbReference type="PANTHER" id="PTHR18895">
    <property type="entry name" value="HEMK METHYLTRANSFERASE"/>
    <property type="match status" value="1"/>
</dbReference>
<dbReference type="InterPro" id="IPR019874">
    <property type="entry name" value="RF_methyltr_PrmC"/>
</dbReference>
<feature type="binding site" evidence="5">
    <location>
        <begin position="118"/>
        <end position="122"/>
    </location>
    <ligand>
        <name>S-adenosyl-L-methionine</name>
        <dbReference type="ChEBI" id="CHEBI:59789"/>
    </ligand>
</feature>
<dbReference type="RefSeq" id="WP_121876655.1">
    <property type="nucleotide sequence ID" value="NZ_REFJ01000003.1"/>
</dbReference>
<feature type="domain" description="Release factor glutamine methyltransferase N-terminal" evidence="7">
    <location>
        <begin position="5"/>
        <end position="74"/>
    </location>
</feature>
<evidence type="ECO:0000259" key="7">
    <source>
        <dbReference type="Pfam" id="PF17827"/>
    </source>
</evidence>
<feature type="binding site" evidence="5">
    <location>
        <position position="141"/>
    </location>
    <ligand>
        <name>S-adenosyl-L-methionine</name>
        <dbReference type="ChEBI" id="CHEBI:59789"/>
    </ligand>
</feature>
<evidence type="ECO:0000256" key="4">
    <source>
        <dbReference type="ARBA" id="ARBA00048391"/>
    </source>
</evidence>
<gene>
    <name evidence="5" type="primary">prmC</name>
    <name evidence="8" type="ORF">DFR27_1310</name>
</gene>
<keyword evidence="9" id="KW-1185">Reference proteome</keyword>
<sequence>MNVAQALASATAELATTSPEPEVDAKWLLADVLDCELTRLILDRAKVLSDVQCQQYHDFIARRAAGEPVAYITGRRGFWSIELQVNTSTLIPRADTECLVDYALQLSLPAKASVLDLGTGTGAIALALAAENPSWAVTAVDKFAEVVALARANQQQLQLKNVSIFQSDWLDSVDGEFDLITANPPYIDSLDPHLAQGDVSFEPKSALVAAESGLADIHTIARGARQHLVNGGVLVVEHGYQQGRAVRQIMQDYGYDQVETGQDFGRNDRFTSAHWRVNLP</sequence>
<comment type="function">
    <text evidence="5">Methylates the class 1 translation termination release factors RF1/PrfA and RF2/PrfB on the glutamine residue of the universally conserved GGQ motif.</text>
</comment>
<dbReference type="InterPro" id="IPR029063">
    <property type="entry name" value="SAM-dependent_MTases_sf"/>
</dbReference>
<evidence type="ECO:0000313" key="8">
    <source>
        <dbReference type="EMBL" id="RMA79958.1"/>
    </source>
</evidence>
<dbReference type="Proteomes" id="UP000267187">
    <property type="component" value="Unassembled WGS sequence"/>
</dbReference>
<evidence type="ECO:0000256" key="2">
    <source>
        <dbReference type="ARBA" id="ARBA00022679"/>
    </source>
</evidence>
<dbReference type="GO" id="GO:0032259">
    <property type="term" value="P:methylation"/>
    <property type="evidence" value="ECO:0007669"/>
    <property type="project" value="UniProtKB-KW"/>
</dbReference>
<dbReference type="NCBIfam" id="TIGR03534">
    <property type="entry name" value="RF_mod_PrmC"/>
    <property type="match status" value="1"/>
</dbReference>
<name>A0A3M0AB09_9GAMM</name>
<dbReference type="InterPro" id="IPR007848">
    <property type="entry name" value="Small_mtfrase_dom"/>
</dbReference>
<dbReference type="AlphaFoldDB" id="A0A3M0AB09"/>
<dbReference type="Pfam" id="PF05175">
    <property type="entry name" value="MTS"/>
    <property type="match status" value="1"/>
</dbReference>
<dbReference type="Pfam" id="PF17827">
    <property type="entry name" value="PrmC_N"/>
    <property type="match status" value="1"/>
</dbReference>
<dbReference type="InterPro" id="IPR050320">
    <property type="entry name" value="N5-glutamine_MTase"/>
</dbReference>
<dbReference type="SUPFAM" id="SSF53335">
    <property type="entry name" value="S-adenosyl-L-methionine-dependent methyltransferases"/>
    <property type="match status" value="1"/>
</dbReference>
<evidence type="ECO:0000256" key="3">
    <source>
        <dbReference type="ARBA" id="ARBA00022691"/>
    </source>
</evidence>
<dbReference type="FunFam" id="3.40.50.150:FF:000053">
    <property type="entry name" value="Release factor glutamine methyltransferase"/>
    <property type="match status" value="1"/>
</dbReference>
<proteinExistence type="inferred from homology"/>
<comment type="catalytic activity">
    <reaction evidence="4 5">
        <text>L-glutaminyl-[peptide chain release factor] + S-adenosyl-L-methionine = N(5)-methyl-L-glutaminyl-[peptide chain release factor] + S-adenosyl-L-homocysteine + H(+)</text>
        <dbReference type="Rhea" id="RHEA:42896"/>
        <dbReference type="Rhea" id="RHEA-COMP:10271"/>
        <dbReference type="Rhea" id="RHEA-COMP:10272"/>
        <dbReference type="ChEBI" id="CHEBI:15378"/>
        <dbReference type="ChEBI" id="CHEBI:30011"/>
        <dbReference type="ChEBI" id="CHEBI:57856"/>
        <dbReference type="ChEBI" id="CHEBI:59789"/>
        <dbReference type="ChEBI" id="CHEBI:61891"/>
        <dbReference type="EC" id="2.1.1.297"/>
    </reaction>
</comment>
<dbReference type="InterPro" id="IPR004556">
    <property type="entry name" value="HemK-like"/>
</dbReference>
<keyword evidence="1 5" id="KW-0489">Methyltransferase</keyword>
<keyword evidence="2 5" id="KW-0808">Transferase</keyword>
<feature type="binding site" evidence="5">
    <location>
        <position position="183"/>
    </location>
    <ligand>
        <name>S-adenosyl-L-methionine</name>
        <dbReference type="ChEBI" id="CHEBI:59789"/>
    </ligand>
</feature>
<dbReference type="Gene3D" id="1.10.8.10">
    <property type="entry name" value="DNA helicase RuvA subunit, C-terminal domain"/>
    <property type="match status" value="1"/>
</dbReference>
<dbReference type="Gene3D" id="3.40.50.150">
    <property type="entry name" value="Vaccinia Virus protein VP39"/>
    <property type="match status" value="1"/>
</dbReference>
<accession>A0A3M0AB09</accession>
<evidence type="ECO:0000256" key="5">
    <source>
        <dbReference type="HAMAP-Rule" id="MF_02126"/>
    </source>
</evidence>
<evidence type="ECO:0000313" key="9">
    <source>
        <dbReference type="Proteomes" id="UP000267187"/>
    </source>
</evidence>
<evidence type="ECO:0000259" key="6">
    <source>
        <dbReference type="Pfam" id="PF05175"/>
    </source>
</evidence>
<dbReference type="GO" id="GO:0102559">
    <property type="term" value="F:peptide chain release factor N(5)-glutamine methyltransferase activity"/>
    <property type="evidence" value="ECO:0007669"/>
    <property type="project" value="UniProtKB-EC"/>
</dbReference>
<dbReference type="HAMAP" id="MF_02126">
    <property type="entry name" value="RF_methyltr_PrmC"/>
    <property type="match status" value="1"/>
</dbReference>
<comment type="similarity">
    <text evidence="5">Belongs to the protein N5-glutamine methyltransferase family. PrmC subfamily.</text>
</comment>
<dbReference type="NCBIfam" id="TIGR00536">
    <property type="entry name" value="hemK_fam"/>
    <property type="match status" value="1"/>
</dbReference>
<dbReference type="PANTHER" id="PTHR18895:SF74">
    <property type="entry name" value="MTRF1L RELEASE FACTOR GLUTAMINE METHYLTRANSFERASE"/>
    <property type="match status" value="1"/>
</dbReference>